<evidence type="ECO:0000256" key="1">
    <source>
        <dbReference type="SAM" id="MobiDB-lite"/>
    </source>
</evidence>
<feature type="compositionally biased region" description="Pro residues" evidence="1">
    <location>
        <begin position="438"/>
        <end position="460"/>
    </location>
</feature>
<comment type="caution">
    <text evidence="2">The sequence shown here is derived from an EMBL/GenBank/DDBJ whole genome shotgun (WGS) entry which is preliminary data.</text>
</comment>
<dbReference type="PANTHER" id="PTHR38791:SF1">
    <property type="entry name" value="TRANSCRIPTION FACTOR, PUTATIVE-RELATED"/>
    <property type="match status" value="1"/>
</dbReference>
<evidence type="ECO:0000313" key="2">
    <source>
        <dbReference type="EMBL" id="KAJ4362540.1"/>
    </source>
</evidence>
<keyword evidence="3" id="KW-1185">Reference proteome</keyword>
<sequence length="569" mass="62789">MRKHKGRVSSNAEFLTVWNTETGGSRQMHDQTGTAAPVKLTDFVMYQPLDELGVNFFMTNYVGDDPTVSQLYYLPSFFARTGHASPGLQRSITAAGLLGYAKTSRRKDMIDNATRSYISAIRGINTALSDPTTAALEATLMSILMAAMFEVLIIPRLSGMPNCSRHLEGAVTVAFLLLKDGRHNDTTRKVLTTLVQSVIINSWIQHEPLPPGFTELKKQINELFDTQSAHGAFLDIIMELVLFRHALQDGSYESPMAIIQKALEIDITLDEYGRNMPQNARFTRFRMSGSDVEELAYEGYYHVYPQRLTAHLWNNVRSSRLRLHQVILRQSHILESSTLPDESGVLRTQQSDSGALIYALAVEISATVPQLAGYIDQLDVYRTNSERYAQAPPTDLPPSLIPPRHRDSTRIAEPTAPPPPSNPAPHPTHLYAPSQNPTNPPSPPSSTAAPPPVPAPPTHSPHPHRPTPSASLYHMLFQLYALRSIPQLPGPLKTWIRARIASMERNADAQDIARLQESLRRKRRPGDGFCVGDGSGAGAGGGGDEEGYVYFKWAVNAGLSVVDLGLWFG</sequence>
<name>A0A9W8XZT2_9PLEO</name>
<reference evidence="2" key="1">
    <citation type="submission" date="2022-10" db="EMBL/GenBank/DDBJ databases">
        <title>Tapping the CABI collections for fungal endophytes: first genome assemblies for Collariella, Neodidymelliopsis, Ascochyta clinopodiicola, Didymella pomorum, Didymosphaeria variabile, Neocosmospora piperis and Neocucurbitaria cava.</title>
        <authorList>
            <person name="Hill R."/>
        </authorList>
    </citation>
    <scope>NUCLEOTIDE SEQUENCE</scope>
    <source>
        <strain evidence="2">IMI 356814</strain>
    </source>
</reference>
<accession>A0A9W8XZT2</accession>
<organism evidence="2 3">
    <name type="scientific">Neocucurbitaria cava</name>
    <dbReference type="NCBI Taxonomy" id="798079"/>
    <lineage>
        <taxon>Eukaryota</taxon>
        <taxon>Fungi</taxon>
        <taxon>Dikarya</taxon>
        <taxon>Ascomycota</taxon>
        <taxon>Pezizomycotina</taxon>
        <taxon>Dothideomycetes</taxon>
        <taxon>Pleosporomycetidae</taxon>
        <taxon>Pleosporales</taxon>
        <taxon>Pleosporineae</taxon>
        <taxon>Cucurbitariaceae</taxon>
        <taxon>Neocucurbitaria</taxon>
    </lineage>
</organism>
<gene>
    <name evidence="2" type="ORF">N0V83_010634</name>
</gene>
<dbReference type="OrthoDB" id="4220372at2759"/>
<dbReference type="EMBL" id="JAPEUY010000021">
    <property type="protein sequence ID" value="KAJ4362540.1"/>
    <property type="molecule type" value="Genomic_DNA"/>
</dbReference>
<evidence type="ECO:0000313" key="3">
    <source>
        <dbReference type="Proteomes" id="UP001140560"/>
    </source>
</evidence>
<feature type="compositionally biased region" description="Pro residues" evidence="1">
    <location>
        <begin position="415"/>
        <end position="426"/>
    </location>
</feature>
<feature type="region of interest" description="Disordered" evidence="1">
    <location>
        <begin position="388"/>
        <end position="469"/>
    </location>
</feature>
<feature type="compositionally biased region" description="Low complexity" evidence="1">
    <location>
        <begin position="427"/>
        <end position="437"/>
    </location>
</feature>
<dbReference type="InterPro" id="IPR053175">
    <property type="entry name" value="DHMBA_Reg_Transcription_Factor"/>
</dbReference>
<dbReference type="Proteomes" id="UP001140560">
    <property type="component" value="Unassembled WGS sequence"/>
</dbReference>
<proteinExistence type="predicted"/>
<dbReference type="PANTHER" id="PTHR38791">
    <property type="entry name" value="ZN(II)2CYS6 TRANSCRIPTION FACTOR (EUROFUNG)-RELATED-RELATED"/>
    <property type="match status" value="1"/>
</dbReference>
<dbReference type="AlphaFoldDB" id="A0A9W8XZT2"/>
<protein>
    <submittedName>
        <fullName evidence="2">Uncharacterized protein</fullName>
    </submittedName>
</protein>